<evidence type="ECO:0000256" key="1">
    <source>
        <dbReference type="ARBA" id="ARBA00004613"/>
    </source>
</evidence>
<dbReference type="Proteomes" id="UP000784294">
    <property type="component" value="Unassembled WGS sequence"/>
</dbReference>
<keyword evidence="4" id="KW-0813">Transport</keyword>
<keyword evidence="7" id="KW-1015">Disulfide bond</keyword>
<evidence type="ECO:0000256" key="6">
    <source>
        <dbReference type="ARBA" id="ARBA00022729"/>
    </source>
</evidence>
<gene>
    <name evidence="9" type="ORF">PXEA_LOCUS20586</name>
</gene>
<dbReference type="PANTHER" id="PTHR12738:SF0">
    <property type="entry name" value="NEUROENDOCRINE PROTEIN 7B2"/>
    <property type="match status" value="1"/>
</dbReference>
<protein>
    <recommendedName>
        <fullName evidence="3">Neuroendocrine protein 7B2</fullName>
    </recommendedName>
</protein>
<evidence type="ECO:0000313" key="10">
    <source>
        <dbReference type="Proteomes" id="UP000784294"/>
    </source>
</evidence>
<accession>A0A3S5AM13</accession>
<dbReference type="GO" id="GO:0030234">
    <property type="term" value="F:enzyme regulator activity"/>
    <property type="evidence" value="ECO:0007669"/>
    <property type="project" value="TreeGrafter"/>
</dbReference>
<evidence type="ECO:0000256" key="7">
    <source>
        <dbReference type="ARBA" id="ARBA00023157"/>
    </source>
</evidence>
<keyword evidence="6" id="KW-0732">Signal</keyword>
<dbReference type="PANTHER" id="PTHR12738">
    <property type="entry name" value="NEUROENDOCRINE PROTEIN 7B2"/>
    <property type="match status" value="1"/>
</dbReference>
<sequence>MRPVGILGDPANRTMNFGEKVDKLPTYCDPPNPCPLGYNPDSLATPCDKNVLDTKEFNQKWIWDKMLSGECKCDTEHMKHCPWQPKNNVKSDKDNTSEELEKVRQKSIHAIHLKVSYCDMFHLNFICIFLRE</sequence>
<dbReference type="GO" id="GO:0005576">
    <property type="term" value="C:extracellular region"/>
    <property type="evidence" value="ECO:0007669"/>
    <property type="project" value="UniProtKB-SubCell"/>
</dbReference>
<dbReference type="EMBL" id="CAAALY010085214">
    <property type="protein sequence ID" value="VEL27146.1"/>
    <property type="molecule type" value="Genomic_DNA"/>
</dbReference>
<evidence type="ECO:0000256" key="8">
    <source>
        <dbReference type="ARBA" id="ARBA00023186"/>
    </source>
</evidence>
<keyword evidence="5" id="KW-0964">Secreted</keyword>
<dbReference type="GO" id="GO:0007218">
    <property type="term" value="P:neuropeptide signaling pathway"/>
    <property type="evidence" value="ECO:0007669"/>
    <property type="project" value="InterPro"/>
</dbReference>
<evidence type="ECO:0000256" key="3">
    <source>
        <dbReference type="ARBA" id="ARBA00019589"/>
    </source>
</evidence>
<dbReference type="InterPro" id="IPR007945">
    <property type="entry name" value="Secretogranin_V"/>
</dbReference>
<evidence type="ECO:0000256" key="2">
    <source>
        <dbReference type="ARBA" id="ARBA00006348"/>
    </source>
</evidence>
<dbReference type="OrthoDB" id="6284934at2759"/>
<evidence type="ECO:0000313" key="9">
    <source>
        <dbReference type="EMBL" id="VEL27146.1"/>
    </source>
</evidence>
<reference evidence="9" key="1">
    <citation type="submission" date="2018-11" db="EMBL/GenBank/DDBJ databases">
        <authorList>
            <consortium name="Pathogen Informatics"/>
        </authorList>
    </citation>
    <scope>NUCLEOTIDE SEQUENCE</scope>
</reference>
<comment type="subcellular location">
    <subcellularLocation>
        <location evidence="1">Secreted</location>
    </subcellularLocation>
</comment>
<dbReference type="GO" id="GO:0046883">
    <property type="term" value="P:regulation of hormone secretion"/>
    <property type="evidence" value="ECO:0007669"/>
    <property type="project" value="TreeGrafter"/>
</dbReference>
<keyword evidence="8" id="KW-0143">Chaperone</keyword>
<dbReference type="AlphaFoldDB" id="A0A3S5AM13"/>
<evidence type="ECO:0000256" key="5">
    <source>
        <dbReference type="ARBA" id="ARBA00022525"/>
    </source>
</evidence>
<keyword evidence="10" id="KW-1185">Reference proteome</keyword>
<proteinExistence type="inferred from homology"/>
<evidence type="ECO:0000256" key="4">
    <source>
        <dbReference type="ARBA" id="ARBA00022448"/>
    </source>
</evidence>
<dbReference type="Pfam" id="PF05281">
    <property type="entry name" value="Secretogranin_V"/>
    <property type="match status" value="1"/>
</dbReference>
<comment type="caution">
    <text evidence="9">The sequence shown here is derived from an EMBL/GenBank/DDBJ whole genome shotgun (WGS) entry which is preliminary data.</text>
</comment>
<organism evidence="9 10">
    <name type="scientific">Protopolystoma xenopodis</name>
    <dbReference type="NCBI Taxonomy" id="117903"/>
    <lineage>
        <taxon>Eukaryota</taxon>
        <taxon>Metazoa</taxon>
        <taxon>Spiralia</taxon>
        <taxon>Lophotrochozoa</taxon>
        <taxon>Platyhelminthes</taxon>
        <taxon>Monogenea</taxon>
        <taxon>Polyopisthocotylea</taxon>
        <taxon>Polystomatidea</taxon>
        <taxon>Polystomatidae</taxon>
        <taxon>Protopolystoma</taxon>
    </lineage>
</organism>
<name>A0A3S5AM13_9PLAT</name>
<dbReference type="GO" id="GO:0030141">
    <property type="term" value="C:secretory granule"/>
    <property type="evidence" value="ECO:0007669"/>
    <property type="project" value="InterPro"/>
</dbReference>
<comment type="similarity">
    <text evidence="2">Belongs to the 7B2 family.</text>
</comment>